<proteinExistence type="predicted"/>
<dbReference type="PROSITE" id="PS51257">
    <property type="entry name" value="PROKAR_LIPOPROTEIN"/>
    <property type="match status" value="1"/>
</dbReference>
<dbReference type="InterPro" id="IPR036846">
    <property type="entry name" value="GM2-AP_sf"/>
</dbReference>
<name>A0A131YQV8_RHIAP</name>
<sequence>MNRTTQVIFSLLLPIVTVFGSSQTPLVSSCFRADGDTYPVRFGTVRLSNVIYGQEMTMTFTMTTDEELGDQPTLTIDMLKPYAYDMSCKKNFGSCEYPMCGPFIKEASRNSVDFVDSECPIRPGAYTLTITATVPNALDFRKRFKTCRGDEKVGEAVCLAKAAEYNAAILRRREQLRAKPWLFENREHVCTRTHMSSKNKTLPVLITVQNGGEPVGCNTFYMTISE</sequence>
<dbReference type="Gene3D" id="2.70.220.10">
    <property type="entry name" value="Ganglioside GM2 activator"/>
    <property type="match status" value="1"/>
</dbReference>
<organism evidence="3">
    <name type="scientific">Rhipicephalus appendiculatus</name>
    <name type="common">Brown ear tick</name>
    <dbReference type="NCBI Taxonomy" id="34631"/>
    <lineage>
        <taxon>Eukaryota</taxon>
        <taxon>Metazoa</taxon>
        <taxon>Ecdysozoa</taxon>
        <taxon>Arthropoda</taxon>
        <taxon>Chelicerata</taxon>
        <taxon>Arachnida</taxon>
        <taxon>Acari</taxon>
        <taxon>Parasitiformes</taxon>
        <taxon>Ixodida</taxon>
        <taxon>Ixodoidea</taxon>
        <taxon>Ixodidae</taxon>
        <taxon>Rhipicephalinae</taxon>
        <taxon>Rhipicephalus</taxon>
        <taxon>Rhipicephalus</taxon>
    </lineage>
</organism>
<dbReference type="EMBL" id="GEDV01006918">
    <property type="protein sequence ID" value="JAP81639.1"/>
    <property type="molecule type" value="Transcribed_RNA"/>
</dbReference>
<feature type="signal peptide" evidence="2">
    <location>
        <begin position="1"/>
        <end position="20"/>
    </location>
</feature>
<protein>
    <submittedName>
        <fullName evidence="3">ML domain containing protein</fullName>
    </submittedName>
</protein>
<feature type="chain" id="PRO_5007285821" evidence="2">
    <location>
        <begin position="21"/>
        <end position="226"/>
    </location>
</feature>
<evidence type="ECO:0000256" key="1">
    <source>
        <dbReference type="ARBA" id="ARBA00022729"/>
    </source>
</evidence>
<dbReference type="AlphaFoldDB" id="A0A131YQV8"/>
<reference evidence="3" key="1">
    <citation type="journal article" date="2016" name="Ticks Tick Borne Dis.">
        <title>De novo assembly and annotation of the salivary gland transcriptome of Rhipicephalus appendiculatus male and female ticks during blood feeding.</title>
        <authorList>
            <person name="de Castro M.H."/>
            <person name="de Klerk D."/>
            <person name="Pienaar R."/>
            <person name="Latif A.A."/>
            <person name="Rees D.J."/>
            <person name="Mans B.J."/>
        </authorList>
    </citation>
    <scope>NUCLEOTIDE SEQUENCE</scope>
    <source>
        <tissue evidence="3">Salivary glands</tissue>
    </source>
</reference>
<evidence type="ECO:0000313" key="3">
    <source>
        <dbReference type="EMBL" id="JAP81639.1"/>
    </source>
</evidence>
<dbReference type="SUPFAM" id="SSF63707">
    <property type="entry name" value="Ganglioside M2 (gm2) activator"/>
    <property type="match status" value="1"/>
</dbReference>
<accession>A0A131YQV8</accession>
<keyword evidence="1 2" id="KW-0732">Signal</keyword>
<evidence type="ECO:0000256" key="2">
    <source>
        <dbReference type="SAM" id="SignalP"/>
    </source>
</evidence>